<reference evidence="2" key="1">
    <citation type="journal article" date="2019" name="Database">
        <title>The radish genome database (RadishGD): an integrated information resource for radish genomics.</title>
        <authorList>
            <person name="Yu H.J."/>
            <person name="Baek S."/>
            <person name="Lee Y.J."/>
            <person name="Cho A."/>
            <person name="Mun J.H."/>
        </authorList>
    </citation>
    <scope>NUCLEOTIDE SEQUENCE [LARGE SCALE GENOMIC DNA]</scope>
    <source>
        <strain evidence="2">cv. WK10039</strain>
    </source>
</reference>
<evidence type="ECO:0000313" key="2">
    <source>
        <dbReference type="Proteomes" id="UP000504610"/>
    </source>
</evidence>
<protein>
    <submittedName>
        <fullName evidence="3">Uncharacterized protein LOC108822508 isoform X1</fullName>
    </submittedName>
</protein>
<sequence>MVFINTQLGTSSVDETIRSSASPILIYIELSAVFAAVPAVAPVSVVTAVSANAAVSAAAAVPYTTFDSLRLGRTGLWSIDSSDSGLESNLQLILLLAAAMNQGQVSESGEPELESSHPQAMDAEISPEADTNPEADVLATPTIAVDWPQKRV</sequence>
<gene>
    <name evidence="3" type="primary">LOC108822508</name>
</gene>
<dbReference type="AlphaFoldDB" id="A0A9W3CAF7"/>
<name>A0A9W3CAF7_RAPSA</name>
<evidence type="ECO:0000256" key="1">
    <source>
        <dbReference type="SAM" id="MobiDB-lite"/>
    </source>
</evidence>
<keyword evidence="2" id="KW-1185">Reference proteome</keyword>
<feature type="region of interest" description="Disordered" evidence="1">
    <location>
        <begin position="105"/>
        <end position="152"/>
    </location>
</feature>
<reference evidence="3" key="2">
    <citation type="submission" date="2025-08" db="UniProtKB">
        <authorList>
            <consortium name="RefSeq"/>
        </authorList>
    </citation>
    <scope>IDENTIFICATION</scope>
    <source>
        <tissue evidence="3">Leaf</tissue>
    </source>
</reference>
<proteinExistence type="predicted"/>
<dbReference type="GeneID" id="108822508"/>
<evidence type="ECO:0000313" key="3">
    <source>
        <dbReference type="RefSeq" id="XP_056848519.1"/>
    </source>
</evidence>
<organism evidence="2 3">
    <name type="scientific">Raphanus sativus</name>
    <name type="common">Radish</name>
    <name type="synonym">Raphanus raphanistrum var. sativus</name>
    <dbReference type="NCBI Taxonomy" id="3726"/>
    <lineage>
        <taxon>Eukaryota</taxon>
        <taxon>Viridiplantae</taxon>
        <taxon>Streptophyta</taxon>
        <taxon>Embryophyta</taxon>
        <taxon>Tracheophyta</taxon>
        <taxon>Spermatophyta</taxon>
        <taxon>Magnoliopsida</taxon>
        <taxon>eudicotyledons</taxon>
        <taxon>Gunneridae</taxon>
        <taxon>Pentapetalae</taxon>
        <taxon>rosids</taxon>
        <taxon>malvids</taxon>
        <taxon>Brassicales</taxon>
        <taxon>Brassicaceae</taxon>
        <taxon>Brassiceae</taxon>
        <taxon>Raphanus</taxon>
    </lineage>
</organism>
<dbReference type="Proteomes" id="UP000504610">
    <property type="component" value="Chromosome 8"/>
</dbReference>
<accession>A0A9W3CAF7</accession>
<dbReference type="RefSeq" id="XP_056848519.1">
    <property type="nucleotide sequence ID" value="XM_056992539.1"/>
</dbReference>